<dbReference type="EMBL" id="ABEU02000001">
    <property type="status" value="NOT_ANNOTATED_CDS"/>
    <property type="molecule type" value="Genomic_DNA"/>
</dbReference>
<reference evidence="1 2" key="2">
    <citation type="journal article" date="2018" name="Plant J.">
        <title>The Physcomitrella patens chromosome-scale assembly reveals moss genome structure and evolution.</title>
        <authorList>
            <person name="Lang D."/>
            <person name="Ullrich K.K."/>
            <person name="Murat F."/>
            <person name="Fuchs J."/>
            <person name="Jenkins J."/>
            <person name="Haas F.B."/>
            <person name="Piednoel M."/>
            <person name="Gundlach H."/>
            <person name="Van Bel M."/>
            <person name="Meyberg R."/>
            <person name="Vives C."/>
            <person name="Morata J."/>
            <person name="Symeonidi A."/>
            <person name="Hiss M."/>
            <person name="Muchero W."/>
            <person name="Kamisugi Y."/>
            <person name="Saleh O."/>
            <person name="Blanc G."/>
            <person name="Decker E.L."/>
            <person name="van Gessel N."/>
            <person name="Grimwood J."/>
            <person name="Hayes R.D."/>
            <person name="Graham S.W."/>
            <person name="Gunter L.E."/>
            <person name="McDaniel S.F."/>
            <person name="Hoernstein S.N.W."/>
            <person name="Larsson A."/>
            <person name="Li F.W."/>
            <person name="Perroud P.F."/>
            <person name="Phillips J."/>
            <person name="Ranjan P."/>
            <person name="Rokshar D.S."/>
            <person name="Rothfels C.J."/>
            <person name="Schneider L."/>
            <person name="Shu S."/>
            <person name="Stevenson D.W."/>
            <person name="Thummler F."/>
            <person name="Tillich M."/>
            <person name="Villarreal Aguilar J.C."/>
            <person name="Widiez T."/>
            <person name="Wong G.K."/>
            <person name="Wymore A."/>
            <person name="Zhang Y."/>
            <person name="Zimmer A.D."/>
            <person name="Quatrano R.S."/>
            <person name="Mayer K.F.X."/>
            <person name="Goodstein D."/>
            <person name="Casacuberta J.M."/>
            <person name="Vandepoele K."/>
            <person name="Reski R."/>
            <person name="Cuming A.C."/>
            <person name="Tuskan G.A."/>
            <person name="Maumus F."/>
            <person name="Salse J."/>
            <person name="Schmutz J."/>
            <person name="Rensing S.A."/>
        </authorList>
    </citation>
    <scope>NUCLEOTIDE SEQUENCE [LARGE SCALE GENOMIC DNA]</scope>
    <source>
        <strain evidence="1 2">cv. Gransden 2004</strain>
    </source>
</reference>
<keyword evidence="2" id="KW-1185">Reference proteome</keyword>
<proteinExistence type="predicted"/>
<evidence type="ECO:0000313" key="2">
    <source>
        <dbReference type="Proteomes" id="UP000006727"/>
    </source>
</evidence>
<dbReference type="Gramene" id="Pp3c1_25910V3.2">
    <property type="protein sequence ID" value="PAC:32971258.CDS.1"/>
    <property type="gene ID" value="Pp3c1_25910"/>
</dbReference>
<organism evidence="1 2">
    <name type="scientific">Physcomitrium patens</name>
    <name type="common">Spreading-leaved earth moss</name>
    <name type="synonym">Physcomitrella patens</name>
    <dbReference type="NCBI Taxonomy" id="3218"/>
    <lineage>
        <taxon>Eukaryota</taxon>
        <taxon>Viridiplantae</taxon>
        <taxon>Streptophyta</taxon>
        <taxon>Embryophyta</taxon>
        <taxon>Bryophyta</taxon>
        <taxon>Bryophytina</taxon>
        <taxon>Bryopsida</taxon>
        <taxon>Funariidae</taxon>
        <taxon>Funariales</taxon>
        <taxon>Funariaceae</taxon>
        <taxon>Physcomitrium</taxon>
    </lineage>
</organism>
<reference evidence="1" key="3">
    <citation type="submission" date="2020-12" db="UniProtKB">
        <authorList>
            <consortium name="EnsemblPlants"/>
        </authorList>
    </citation>
    <scope>IDENTIFICATION</scope>
</reference>
<evidence type="ECO:0000313" key="1">
    <source>
        <dbReference type="EnsemblPlants" id="PAC:32971258.CDS.1"/>
    </source>
</evidence>
<dbReference type="Proteomes" id="UP000006727">
    <property type="component" value="Chromosome 1"/>
</dbReference>
<sequence>MREEATAWAYDLAARINFCTYKLLLLWMYSFTPIVWWNFLRGGWSCNFMIFMILQ</sequence>
<accession>A0A7I3ZTG6</accession>
<name>A0A7I3ZTG6_PHYPA</name>
<dbReference type="AlphaFoldDB" id="A0A7I3ZTG6"/>
<dbReference type="EnsemblPlants" id="Pp3c1_25910V3.2">
    <property type="protein sequence ID" value="PAC:32971258.CDS.1"/>
    <property type="gene ID" value="Pp3c1_25910"/>
</dbReference>
<protein>
    <submittedName>
        <fullName evidence="1">Uncharacterized protein</fullName>
    </submittedName>
</protein>
<reference evidence="1 2" key="1">
    <citation type="journal article" date="2008" name="Science">
        <title>The Physcomitrella genome reveals evolutionary insights into the conquest of land by plants.</title>
        <authorList>
            <person name="Rensing S."/>
            <person name="Lang D."/>
            <person name="Zimmer A."/>
            <person name="Terry A."/>
            <person name="Salamov A."/>
            <person name="Shapiro H."/>
            <person name="Nishiyama T."/>
            <person name="Perroud P.-F."/>
            <person name="Lindquist E."/>
            <person name="Kamisugi Y."/>
            <person name="Tanahashi T."/>
            <person name="Sakakibara K."/>
            <person name="Fujita T."/>
            <person name="Oishi K."/>
            <person name="Shin-I T."/>
            <person name="Kuroki Y."/>
            <person name="Toyoda A."/>
            <person name="Suzuki Y."/>
            <person name="Hashimoto A."/>
            <person name="Yamaguchi K."/>
            <person name="Sugano A."/>
            <person name="Kohara Y."/>
            <person name="Fujiyama A."/>
            <person name="Anterola A."/>
            <person name="Aoki S."/>
            <person name="Ashton N."/>
            <person name="Barbazuk W.B."/>
            <person name="Barker E."/>
            <person name="Bennetzen J."/>
            <person name="Bezanilla M."/>
            <person name="Blankenship R."/>
            <person name="Cho S.H."/>
            <person name="Dutcher S."/>
            <person name="Estelle M."/>
            <person name="Fawcett J.A."/>
            <person name="Gundlach H."/>
            <person name="Hanada K."/>
            <person name="Heyl A."/>
            <person name="Hicks K.A."/>
            <person name="Hugh J."/>
            <person name="Lohr M."/>
            <person name="Mayer K."/>
            <person name="Melkozernov A."/>
            <person name="Murata T."/>
            <person name="Nelson D."/>
            <person name="Pils B."/>
            <person name="Prigge M."/>
            <person name="Reiss B."/>
            <person name="Renner T."/>
            <person name="Rombauts S."/>
            <person name="Rushton P."/>
            <person name="Sanderfoot A."/>
            <person name="Schween G."/>
            <person name="Shiu S.-H."/>
            <person name="Stueber K."/>
            <person name="Theodoulou F.L."/>
            <person name="Tu H."/>
            <person name="Van de Peer Y."/>
            <person name="Verrier P.J."/>
            <person name="Waters E."/>
            <person name="Wood A."/>
            <person name="Yang L."/>
            <person name="Cove D."/>
            <person name="Cuming A."/>
            <person name="Hasebe M."/>
            <person name="Lucas S."/>
            <person name="Mishler D.B."/>
            <person name="Reski R."/>
            <person name="Grigoriev I."/>
            <person name="Quatrano R.S."/>
            <person name="Boore J.L."/>
        </authorList>
    </citation>
    <scope>NUCLEOTIDE SEQUENCE [LARGE SCALE GENOMIC DNA]</scope>
    <source>
        <strain evidence="1 2">cv. Gransden 2004</strain>
    </source>
</reference>